<dbReference type="GO" id="GO:0006508">
    <property type="term" value="P:proteolysis"/>
    <property type="evidence" value="ECO:0007669"/>
    <property type="project" value="UniProtKB-KW"/>
</dbReference>
<dbReference type="GO" id="GO:0005737">
    <property type="term" value="C:cytoplasm"/>
    <property type="evidence" value="ECO:0007669"/>
    <property type="project" value="UniProtKB-ARBA"/>
</dbReference>
<evidence type="ECO:0000256" key="4">
    <source>
        <dbReference type="ARBA" id="ARBA00022670"/>
    </source>
</evidence>
<keyword evidence="12" id="KW-1185">Reference proteome</keyword>
<dbReference type="InterPro" id="IPR001948">
    <property type="entry name" value="Peptidase_M18"/>
</dbReference>
<dbReference type="GO" id="GO:0004177">
    <property type="term" value="F:aminopeptidase activity"/>
    <property type="evidence" value="ECO:0007669"/>
    <property type="project" value="UniProtKB-KW"/>
</dbReference>
<gene>
    <name evidence="11" type="ORF">FYJ24_05680</name>
</gene>
<dbReference type="EMBL" id="VULO01000006">
    <property type="protein sequence ID" value="MSS84265.1"/>
    <property type="molecule type" value="Genomic_DNA"/>
</dbReference>
<dbReference type="PANTHER" id="PTHR28570">
    <property type="entry name" value="ASPARTYL AMINOPEPTIDASE"/>
    <property type="match status" value="1"/>
</dbReference>
<comment type="cofactor">
    <cofactor evidence="1 10">
        <name>Zn(2+)</name>
        <dbReference type="ChEBI" id="CHEBI:29105"/>
    </cofactor>
</comment>
<evidence type="ECO:0000256" key="5">
    <source>
        <dbReference type="ARBA" id="ARBA00022723"/>
    </source>
</evidence>
<dbReference type="EC" id="3.4.11.-" evidence="10"/>
<keyword evidence="3 9" id="KW-0031">Aminopeptidase</keyword>
<evidence type="ECO:0000313" key="11">
    <source>
        <dbReference type="EMBL" id="MSS84265.1"/>
    </source>
</evidence>
<evidence type="ECO:0000256" key="8">
    <source>
        <dbReference type="ARBA" id="ARBA00023049"/>
    </source>
</evidence>
<evidence type="ECO:0000313" key="12">
    <source>
        <dbReference type="Proteomes" id="UP000470875"/>
    </source>
</evidence>
<dbReference type="NCBIfam" id="NF002759">
    <property type="entry name" value="PRK02813.1"/>
    <property type="match status" value="1"/>
</dbReference>
<protein>
    <recommendedName>
        <fullName evidence="10">M18 family aminopeptidase</fullName>
        <ecNumber evidence="10">3.4.11.-</ecNumber>
    </recommendedName>
</protein>
<name>A0A6N7W4M6_9ACTO</name>
<keyword evidence="5 9" id="KW-0479">Metal-binding</keyword>
<evidence type="ECO:0000256" key="2">
    <source>
        <dbReference type="ARBA" id="ARBA00008290"/>
    </source>
</evidence>
<sequence>MLSEAARDYGRRYAQFLSDSPTSFHAAQKVASILTDSDFFRVDPTQEWPATPGKYFVLDEGALLAWVIPSSDVHAYAVFGAHTDSPGLKLKPTSHATTPDGWGQLLVEVYGGALYNSWLDRELEVAGVLYAKDGSTHLVRTGPIARIPQLAIHLDRGVNQGLTLDPQRHLQPVWTVDDPDADIMAVIAASAQIAPSQIAASDLFCVPTQRPDTFGNNAQFLAAGRQDNLSSVYAGLEGFLQSLSTPTTHIPVLAFFDHEEVGSSSRTGAAGPLLESLMRRTSAALGKDNDRMVAASLCISADAGHSVHPNYAGMHDPDTHPVAGRGPVAKLNANQRYASTASGVALWEAICTQADIPHQSFVSRNDVPCGSTIGPITATRTGLRTVDVGVPMLSMHSAREMIHIADAWYLARAAATFFSDFSPLI</sequence>
<keyword evidence="4 9" id="KW-0645">Protease</keyword>
<dbReference type="PANTHER" id="PTHR28570:SF3">
    <property type="entry name" value="ASPARTYL AMINOPEPTIDASE"/>
    <property type="match status" value="1"/>
</dbReference>
<keyword evidence="8 9" id="KW-0482">Metalloprotease</keyword>
<dbReference type="AlphaFoldDB" id="A0A6N7W4M6"/>
<dbReference type="SUPFAM" id="SSF101821">
    <property type="entry name" value="Aminopeptidase/glucanase lid domain"/>
    <property type="match status" value="1"/>
</dbReference>
<evidence type="ECO:0000256" key="3">
    <source>
        <dbReference type="ARBA" id="ARBA00022438"/>
    </source>
</evidence>
<dbReference type="InterPro" id="IPR023358">
    <property type="entry name" value="Peptidase_M18_dom2"/>
</dbReference>
<dbReference type="Pfam" id="PF02127">
    <property type="entry name" value="Peptidase_M18"/>
    <property type="match status" value="1"/>
</dbReference>
<reference evidence="11 12" key="1">
    <citation type="submission" date="2019-08" db="EMBL/GenBank/DDBJ databases">
        <title>In-depth cultivation of the pig gut microbiome towards novel bacterial diversity and tailored functional studies.</title>
        <authorList>
            <person name="Wylensek D."/>
            <person name="Hitch T.C.A."/>
            <person name="Clavel T."/>
        </authorList>
    </citation>
    <scope>NUCLEOTIDE SEQUENCE [LARGE SCALE GENOMIC DNA]</scope>
    <source>
        <strain evidence="11 12">WB03_NA08</strain>
    </source>
</reference>
<evidence type="ECO:0000256" key="9">
    <source>
        <dbReference type="RuleBase" id="RU004386"/>
    </source>
</evidence>
<dbReference type="Gene3D" id="2.30.250.10">
    <property type="entry name" value="Aminopeptidase i, Domain 2"/>
    <property type="match status" value="1"/>
</dbReference>
<accession>A0A6N7W4M6</accession>
<proteinExistence type="inferred from homology"/>
<dbReference type="RefSeq" id="WP_318656562.1">
    <property type="nucleotide sequence ID" value="NZ_VULO01000006.1"/>
</dbReference>
<dbReference type="GO" id="GO:0008237">
    <property type="term" value="F:metallopeptidase activity"/>
    <property type="evidence" value="ECO:0007669"/>
    <property type="project" value="UniProtKB-KW"/>
</dbReference>
<dbReference type="GO" id="GO:0008270">
    <property type="term" value="F:zinc ion binding"/>
    <property type="evidence" value="ECO:0007669"/>
    <property type="project" value="InterPro"/>
</dbReference>
<comment type="caution">
    <text evidence="11">The sequence shown here is derived from an EMBL/GenBank/DDBJ whole genome shotgun (WGS) entry which is preliminary data.</text>
</comment>
<dbReference type="SUPFAM" id="SSF53187">
    <property type="entry name" value="Zn-dependent exopeptidases"/>
    <property type="match status" value="1"/>
</dbReference>
<evidence type="ECO:0000256" key="10">
    <source>
        <dbReference type="RuleBase" id="RU004387"/>
    </source>
</evidence>
<dbReference type="Proteomes" id="UP000470875">
    <property type="component" value="Unassembled WGS sequence"/>
</dbReference>
<evidence type="ECO:0000256" key="1">
    <source>
        <dbReference type="ARBA" id="ARBA00001947"/>
    </source>
</evidence>
<evidence type="ECO:0000256" key="7">
    <source>
        <dbReference type="ARBA" id="ARBA00022833"/>
    </source>
</evidence>
<dbReference type="PRINTS" id="PR00932">
    <property type="entry name" value="AMINO1PTASE"/>
</dbReference>
<organism evidence="11 12">
    <name type="scientific">Scrofimicrobium canadense</name>
    <dbReference type="NCBI Taxonomy" id="2652290"/>
    <lineage>
        <taxon>Bacteria</taxon>
        <taxon>Bacillati</taxon>
        <taxon>Actinomycetota</taxon>
        <taxon>Actinomycetes</taxon>
        <taxon>Actinomycetales</taxon>
        <taxon>Actinomycetaceae</taxon>
        <taxon>Scrofimicrobium</taxon>
    </lineage>
</organism>
<keyword evidence="6 9" id="KW-0378">Hydrolase</keyword>
<dbReference type="Gene3D" id="3.40.630.10">
    <property type="entry name" value="Zn peptidases"/>
    <property type="match status" value="1"/>
</dbReference>
<comment type="similarity">
    <text evidence="2 9">Belongs to the peptidase M18 family.</text>
</comment>
<evidence type="ECO:0000256" key="6">
    <source>
        <dbReference type="ARBA" id="ARBA00022801"/>
    </source>
</evidence>
<keyword evidence="7 9" id="KW-0862">Zinc</keyword>